<dbReference type="EMBL" id="CP103416">
    <property type="protein sequence ID" value="UVW35620.1"/>
    <property type="molecule type" value="Genomic_DNA"/>
</dbReference>
<keyword evidence="3" id="KW-1185">Reference proteome</keyword>
<organism evidence="2 3">
    <name type="scientific">SAR92 clade bacterium H455</name>
    <dbReference type="NCBI Taxonomy" id="2974818"/>
    <lineage>
        <taxon>Bacteria</taxon>
        <taxon>Pseudomonadati</taxon>
        <taxon>Pseudomonadota</taxon>
        <taxon>Gammaproteobacteria</taxon>
        <taxon>Cellvibrionales</taxon>
        <taxon>Porticoccaceae</taxon>
        <taxon>SAR92 clade</taxon>
    </lineage>
</organism>
<reference evidence="2" key="1">
    <citation type="submission" date="2022-08" db="EMBL/GenBank/DDBJ databases">
        <title>Catabolic pathway analysis in culturable SAR92 clade bacteria reveals their overlooked roles in DMSP degradation in coastal seas.</title>
        <authorList>
            <person name="He X."/>
            <person name="Zhang X."/>
            <person name="Zhang Y."/>
        </authorList>
    </citation>
    <scope>NUCLEOTIDE SEQUENCE</scope>
    <source>
        <strain evidence="2">H455</strain>
    </source>
</reference>
<dbReference type="InterPro" id="IPR005625">
    <property type="entry name" value="PepSY-ass_TM"/>
</dbReference>
<dbReference type="Pfam" id="PF03929">
    <property type="entry name" value="PepSY_TM"/>
    <property type="match status" value="1"/>
</dbReference>
<keyword evidence="1" id="KW-1133">Transmembrane helix</keyword>
<evidence type="ECO:0000313" key="2">
    <source>
        <dbReference type="EMBL" id="UVW35620.1"/>
    </source>
</evidence>
<accession>A0ABY5TP49</accession>
<proteinExistence type="predicted"/>
<sequence>MRNKTNPNSKSINGIKTNMLWHRRLGLSTFVVLIFLAISGFALNHSLGLKLNQINLSNNWLLAWYGFEVPAAEGFEVGGKWFYQDGNKSLLVDGDSVGPCAAPLSAVAQTTDSIFALCADGLNLLSNNGQFIEQFGAVDGLPINTQAVTVFGNRVYLTTASAIMEFNPDSLELTAADVTPKTLMNGQQTAAPLPKPLQQKLREQSAGPSISLETVILDLHSGRFFGQFGVLFIDLIGLLVCILSITGLMAWIKRR</sequence>
<gene>
    <name evidence="2" type="ORF">NYF23_03165</name>
</gene>
<name>A0ABY5TP49_9GAMM</name>
<keyword evidence="1" id="KW-0472">Membrane</keyword>
<evidence type="ECO:0000313" key="3">
    <source>
        <dbReference type="Proteomes" id="UP001059934"/>
    </source>
</evidence>
<keyword evidence="1" id="KW-0812">Transmembrane</keyword>
<evidence type="ECO:0000256" key="1">
    <source>
        <dbReference type="SAM" id="Phobius"/>
    </source>
</evidence>
<protein>
    <submittedName>
        <fullName evidence="2">PepSY domain-containing protein</fullName>
    </submittedName>
</protein>
<dbReference type="Proteomes" id="UP001059934">
    <property type="component" value="Chromosome"/>
</dbReference>
<feature type="transmembrane region" description="Helical" evidence="1">
    <location>
        <begin position="228"/>
        <end position="252"/>
    </location>
</feature>